<evidence type="ECO:0000256" key="5">
    <source>
        <dbReference type="ARBA" id="ARBA00023136"/>
    </source>
</evidence>
<feature type="transmembrane region" description="Helical" evidence="6">
    <location>
        <begin position="308"/>
        <end position="330"/>
    </location>
</feature>
<evidence type="ECO:0000313" key="9">
    <source>
        <dbReference type="EMBL" id="MBK6972986.1"/>
    </source>
</evidence>
<comment type="subcellular location">
    <subcellularLocation>
        <location evidence="1">Cell membrane</location>
        <topology evidence="1">Multi-pass membrane protein</topology>
    </subcellularLocation>
</comment>
<feature type="transmembrane region" description="Helical" evidence="6">
    <location>
        <begin position="350"/>
        <end position="370"/>
    </location>
</feature>
<evidence type="ECO:0000259" key="7">
    <source>
        <dbReference type="Pfam" id="PF02687"/>
    </source>
</evidence>
<dbReference type="EMBL" id="JADJEV010000003">
    <property type="protein sequence ID" value="MBK6972986.1"/>
    <property type="molecule type" value="Genomic_DNA"/>
</dbReference>
<keyword evidence="5 6" id="KW-0472">Membrane</keyword>
<dbReference type="InterPro" id="IPR003838">
    <property type="entry name" value="ABC3_permease_C"/>
</dbReference>
<evidence type="ECO:0000259" key="8">
    <source>
        <dbReference type="Pfam" id="PF12704"/>
    </source>
</evidence>
<organism evidence="9 10">
    <name type="scientific">Candidatus Methylophosphatis roskildensis</name>
    <dbReference type="NCBI Taxonomy" id="2899263"/>
    <lineage>
        <taxon>Bacteria</taxon>
        <taxon>Pseudomonadati</taxon>
        <taxon>Pseudomonadota</taxon>
        <taxon>Betaproteobacteria</taxon>
        <taxon>Nitrosomonadales</taxon>
        <taxon>Sterolibacteriaceae</taxon>
        <taxon>Candidatus Methylophosphatis</taxon>
    </lineage>
</organism>
<dbReference type="Pfam" id="PF02687">
    <property type="entry name" value="FtsX"/>
    <property type="match status" value="2"/>
</dbReference>
<sequence length="828" mass="88792">MNSIRLAFRLLLRDLRAGELHILGFALLIAVASLTSVGFFADRLSQALNREANQLLGGDLLMTADHPWDPRFAERARALGLRVITTTSFTSMASTGEVAQLAGIKAVEPGYPLRGQLRVAPGLNRPDAVANGIPAPGTVWLDERLSSALQVKSGDTVGLGETRLTVAGVITYEGDRGVNFFAIVPRLMMNAADLPATRLIRTGSRVSYRLQFAGEPPQVESFRKWAQPRLARGESLEDINNARPEVRAALDRAQKFLRLAALLAVVLAAVAIGLSARRFMQRHLDGCAVMRCLGATQRDITLLYLAEFLMLGAVAIALGCVLGFAVQFGLARVLAALIGGDLPAPTWLPVAHGFAVGLTLLAGFVVPQLLRLGRVSTLRVLRREWAGAEGLTITGYAVGLGALAGLMFWIAGEAKLGLAVVGGFTVALGAFAAAARLAIEAVGRVRGASGAGWRYGLASVRRRLGASLIQVVGLSVGLTALLLLTLIRNDLLAEWQRAAPPDAPNRFIINAQPEQVQPIEAFFAEQGVESPALSPMIRGRLTARNGKPVEPEQYEDDRARRLVEREFNLSYSAQMPPGNRVVAGAWYGTGRTPQFSVEEGLAKTLGLELGDMLTFAVAGTPVDARITSLRKLDWDSMRVNFFVIAPPGVLDAYPTSFITAFHLPDERADFTNRLVARFPNLTVIDMSAIMRQFRSVMDQISTAVQFVFGFALLAGVVVMLAALDSTHAERGFEMAVLRTLGARNRQLRSALLAEFAALGTAAGALAGIAASAIGWVIAHQVFSLDYLPSLLPVLVAAPIGAVCVMVVGWFGTRRVLRQPPLESIRALA</sequence>
<dbReference type="Proteomes" id="UP000807785">
    <property type="component" value="Unassembled WGS sequence"/>
</dbReference>
<feature type="transmembrane region" description="Helical" evidence="6">
    <location>
        <begin position="20"/>
        <end position="41"/>
    </location>
</feature>
<evidence type="ECO:0000256" key="4">
    <source>
        <dbReference type="ARBA" id="ARBA00022989"/>
    </source>
</evidence>
<dbReference type="PANTHER" id="PTHR30287:SF1">
    <property type="entry name" value="INNER MEMBRANE PROTEIN"/>
    <property type="match status" value="1"/>
</dbReference>
<keyword evidence="2" id="KW-1003">Cell membrane</keyword>
<feature type="transmembrane region" description="Helical" evidence="6">
    <location>
        <begin position="416"/>
        <end position="439"/>
    </location>
</feature>
<evidence type="ECO:0000256" key="2">
    <source>
        <dbReference type="ARBA" id="ARBA00022475"/>
    </source>
</evidence>
<dbReference type="AlphaFoldDB" id="A0A9D7HR10"/>
<proteinExistence type="predicted"/>
<feature type="transmembrane region" description="Helical" evidence="6">
    <location>
        <begin position="790"/>
        <end position="811"/>
    </location>
</feature>
<gene>
    <name evidence="9" type="ORF">IPH26_08520</name>
</gene>
<protein>
    <submittedName>
        <fullName evidence="9">FtsX-like permease family protein</fullName>
    </submittedName>
</protein>
<accession>A0A9D7HR10</accession>
<feature type="domain" description="ABC3 transporter permease C-terminal" evidence="7">
    <location>
        <begin position="259"/>
        <end position="364"/>
    </location>
</feature>
<dbReference type="InterPro" id="IPR025857">
    <property type="entry name" value="MacB_PCD"/>
</dbReference>
<evidence type="ECO:0000313" key="10">
    <source>
        <dbReference type="Proteomes" id="UP000807785"/>
    </source>
</evidence>
<evidence type="ECO:0000256" key="1">
    <source>
        <dbReference type="ARBA" id="ARBA00004651"/>
    </source>
</evidence>
<dbReference type="GO" id="GO:0005886">
    <property type="term" value="C:plasma membrane"/>
    <property type="evidence" value="ECO:0007669"/>
    <property type="project" value="UniProtKB-SubCell"/>
</dbReference>
<keyword evidence="4 6" id="KW-1133">Transmembrane helix</keyword>
<feature type="domain" description="MacB-like periplasmic core" evidence="8">
    <location>
        <begin position="26"/>
        <end position="191"/>
    </location>
</feature>
<evidence type="ECO:0000256" key="6">
    <source>
        <dbReference type="SAM" id="Phobius"/>
    </source>
</evidence>
<feature type="transmembrane region" description="Helical" evidence="6">
    <location>
        <begin position="256"/>
        <end position="274"/>
    </location>
</feature>
<feature type="transmembrane region" description="Helical" evidence="6">
    <location>
        <begin position="464"/>
        <end position="487"/>
    </location>
</feature>
<dbReference type="PANTHER" id="PTHR30287">
    <property type="entry name" value="MEMBRANE COMPONENT OF PREDICTED ABC SUPERFAMILY METABOLITE UPTAKE TRANSPORTER"/>
    <property type="match status" value="1"/>
</dbReference>
<name>A0A9D7HR10_9PROT</name>
<dbReference type="InterPro" id="IPR038766">
    <property type="entry name" value="Membrane_comp_ABC_pdt"/>
</dbReference>
<feature type="transmembrane region" description="Helical" evidence="6">
    <location>
        <begin position="703"/>
        <end position="723"/>
    </location>
</feature>
<keyword evidence="3 6" id="KW-0812">Transmembrane</keyword>
<feature type="domain" description="ABC3 transporter permease C-terminal" evidence="7">
    <location>
        <begin position="706"/>
        <end position="820"/>
    </location>
</feature>
<feature type="transmembrane region" description="Helical" evidence="6">
    <location>
        <begin position="751"/>
        <end position="778"/>
    </location>
</feature>
<evidence type="ECO:0000256" key="3">
    <source>
        <dbReference type="ARBA" id="ARBA00022692"/>
    </source>
</evidence>
<dbReference type="Pfam" id="PF12704">
    <property type="entry name" value="MacB_PCD"/>
    <property type="match status" value="1"/>
</dbReference>
<reference evidence="10" key="1">
    <citation type="journal article" date="2021" name="Nat. Commun.">
        <title>Connecting structure to function with the recovery of over 1000 high-quality metagenome-assembled genomes from activated sludge using long-read sequencing.</title>
        <authorList>
            <person name="Singleton C.M."/>
            <person name="Petriglieri F."/>
            <person name="Kristensen J.M."/>
            <person name="Kirkegaard R.H."/>
            <person name="Michaelsen T.Y."/>
            <person name="Andersen M.H."/>
            <person name="Kondrotaite Z."/>
            <person name="Karst S.M."/>
            <person name="Dueholm M.S."/>
            <person name="Nielsen P.H."/>
            <person name="Albertsen M."/>
        </authorList>
    </citation>
    <scope>NUCLEOTIDE SEQUENCE [LARGE SCALE GENOMIC DNA]</scope>
</reference>
<comment type="caution">
    <text evidence="9">The sequence shown here is derived from an EMBL/GenBank/DDBJ whole genome shotgun (WGS) entry which is preliminary data.</text>
</comment>
<feature type="transmembrane region" description="Helical" evidence="6">
    <location>
        <begin position="391"/>
        <end position="410"/>
    </location>
</feature>